<dbReference type="AlphaFoldDB" id="A0A2U1ARE5"/>
<evidence type="ECO:0000313" key="1">
    <source>
        <dbReference type="EMBL" id="NMD87405.1"/>
    </source>
</evidence>
<sequence length="67" mass="7864">MSGWFLSGQFKRFIQTRYYLNLELSSVSRPFLYIVMFIQLDCKMVFGEKQENKAAINPMAGTWGVIY</sequence>
<evidence type="ECO:0000313" key="3">
    <source>
        <dbReference type="Proteomes" id="UP000245959"/>
    </source>
</evidence>
<reference evidence="1 4" key="2">
    <citation type="submission" date="2020-04" db="EMBL/GenBank/DDBJ databases">
        <authorList>
            <person name="Hitch T.C.A."/>
            <person name="Wylensek D."/>
            <person name="Clavel T."/>
        </authorList>
    </citation>
    <scope>NUCLEOTIDE SEQUENCE [LARGE SCALE GENOMIC DNA]</scope>
    <source>
        <strain evidence="1 4">COR2-253-APC-1A</strain>
    </source>
</reference>
<dbReference type="Proteomes" id="UP000245959">
    <property type="component" value="Unassembled WGS sequence"/>
</dbReference>
<organism evidence="2 3">
    <name type="scientific">Victivallis vadensis</name>
    <dbReference type="NCBI Taxonomy" id="172901"/>
    <lineage>
        <taxon>Bacteria</taxon>
        <taxon>Pseudomonadati</taxon>
        <taxon>Lentisphaerota</taxon>
        <taxon>Lentisphaeria</taxon>
        <taxon>Victivallales</taxon>
        <taxon>Victivallaceae</taxon>
        <taxon>Victivallis</taxon>
    </lineage>
</organism>
<protein>
    <submittedName>
        <fullName evidence="2">Uncharacterized protein</fullName>
    </submittedName>
</protein>
<comment type="caution">
    <text evidence="2">The sequence shown here is derived from an EMBL/GenBank/DDBJ whole genome shotgun (WGS) entry which is preliminary data.</text>
</comment>
<proteinExistence type="predicted"/>
<evidence type="ECO:0000313" key="2">
    <source>
        <dbReference type="EMBL" id="PVY38970.1"/>
    </source>
</evidence>
<dbReference type="Proteomes" id="UP000576225">
    <property type="component" value="Unassembled WGS sequence"/>
</dbReference>
<gene>
    <name evidence="2" type="ORF">C8D82_12323</name>
    <name evidence="1" type="ORF">HF882_12500</name>
</gene>
<dbReference type="RefSeq" id="WP_116884840.1">
    <property type="nucleotide sequence ID" value="NZ_JABAEW010000023.1"/>
</dbReference>
<accession>A0A2U1ARE5</accession>
<evidence type="ECO:0000313" key="4">
    <source>
        <dbReference type="Proteomes" id="UP000576225"/>
    </source>
</evidence>
<dbReference type="EMBL" id="QEKH01000023">
    <property type="protein sequence ID" value="PVY38970.1"/>
    <property type="molecule type" value="Genomic_DNA"/>
</dbReference>
<keyword evidence="3" id="KW-1185">Reference proteome</keyword>
<name>A0A2U1ARE5_9BACT</name>
<dbReference type="EMBL" id="JABAEW010000023">
    <property type="protein sequence ID" value="NMD87405.1"/>
    <property type="molecule type" value="Genomic_DNA"/>
</dbReference>
<reference evidence="2 3" key="1">
    <citation type="submission" date="2018-04" db="EMBL/GenBank/DDBJ databases">
        <title>Genomic Encyclopedia of Type Strains, Phase IV (KMG-IV): sequencing the most valuable type-strain genomes for metagenomic binning, comparative biology and taxonomic classification.</title>
        <authorList>
            <person name="Goeker M."/>
        </authorList>
    </citation>
    <scope>NUCLEOTIDE SEQUENCE [LARGE SCALE GENOMIC DNA]</scope>
    <source>
        <strain evidence="2 3">DSM 14823</strain>
    </source>
</reference>